<comment type="subcellular location">
    <subcellularLocation>
        <location evidence="1">Membrane</location>
        <topology evidence="1">Multi-pass membrane protein</topology>
    </subcellularLocation>
</comment>
<evidence type="ECO:0000313" key="8">
    <source>
        <dbReference type="EMBL" id="MFC3230795.1"/>
    </source>
</evidence>
<evidence type="ECO:0000313" key="9">
    <source>
        <dbReference type="Proteomes" id="UP001595528"/>
    </source>
</evidence>
<dbReference type="InterPro" id="IPR037185">
    <property type="entry name" value="EmrE-like"/>
</dbReference>
<feature type="transmembrane region" description="Helical" evidence="6">
    <location>
        <begin position="12"/>
        <end position="33"/>
    </location>
</feature>
<evidence type="ECO:0000256" key="1">
    <source>
        <dbReference type="ARBA" id="ARBA00004141"/>
    </source>
</evidence>
<protein>
    <submittedName>
        <fullName evidence="8">DMT family transporter</fullName>
    </submittedName>
</protein>
<dbReference type="InterPro" id="IPR050638">
    <property type="entry name" value="AA-Vitamin_Transporters"/>
</dbReference>
<dbReference type="RefSeq" id="WP_379906251.1">
    <property type="nucleotide sequence ID" value="NZ_JBHRTR010000049.1"/>
</dbReference>
<feature type="transmembrane region" description="Helical" evidence="6">
    <location>
        <begin position="186"/>
        <end position="205"/>
    </location>
</feature>
<accession>A0ABV7L8G0</accession>
<gene>
    <name evidence="8" type="ORF">ACFOGJ_26360</name>
</gene>
<feature type="domain" description="EamA" evidence="7">
    <location>
        <begin position="156"/>
        <end position="289"/>
    </location>
</feature>
<comment type="caution">
    <text evidence="8">The sequence shown here is derived from an EMBL/GenBank/DDBJ whole genome shotgun (WGS) entry which is preliminary data.</text>
</comment>
<feature type="transmembrane region" description="Helical" evidence="6">
    <location>
        <begin position="45"/>
        <end position="66"/>
    </location>
</feature>
<dbReference type="InterPro" id="IPR000620">
    <property type="entry name" value="EamA_dom"/>
</dbReference>
<dbReference type="SUPFAM" id="SSF103481">
    <property type="entry name" value="Multidrug resistance efflux transporter EmrE"/>
    <property type="match status" value="2"/>
</dbReference>
<feature type="transmembrane region" description="Helical" evidence="6">
    <location>
        <begin position="273"/>
        <end position="293"/>
    </location>
</feature>
<evidence type="ECO:0000256" key="6">
    <source>
        <dbReference type="SAM" id="Phobius"/>
    </source>
</evidence>
<keyword evidence="3 6" id="KW-0812">Transmembrane</keyword>
<dbReference type="EMBL" id="JBHRTR010000049">
    <property type="protein sequence ID" value="MFC3230795.1"/>
    <property type="molecule type" value="Genomic_DNA"/>
</dbReference>
<comment type="similarity">
    <text evidence="2">Belongs to the EamA transporter family.</text>
</comment>
<evidence type="ECO:0000256" key="3">
    <source>
        <dbReference type="ARBA" id="ARBA00022692"/>
    </source>
</evidence>
<evidence type="ECO:0000256" key="2">
    <source>
        <dbReference type="ARBA" id="ARBA00007362"/>
    </source>
</evidence>
<feature type="transmembrane region" description="Helical" evidence="6">
    <location>
        <begin position="127"/>
        <end position="148"/>
    </location>
</feature>
<evidence type="ECO:0000259" key="7">
    <source>
        <dbReference type="Pfam" id="PF00892"/>
    </source>
</evidence>
<feature type="transmembrane region" description="Helical" evidence="6">
    <location>
        <begin position="100"/>
        <end position="120"/>
    </location>
</feature>
<feature type="transmembrane region" description="Helical" evidence="6">
    <location>
        <begin position="73"/>
        <end position="94"/>
    </location>
</feature>
<dbReference type="PANTHER" id="PTHR32322">
    <property type="entry name" value="INNER MEMBRANE TRANSPORTER"/>
    <property type="match status" value="1"/>
</dbReference>
<name>A0ABV7L8G0_9PROT</name>
<reference evidence="9" key="1">
    <citation type="journal article" date="2019" name="Int. J. Syst. Evol. Microbiol.">
        <title>The Global Catalogue of Microorganisms (GCM) 10K type strain sequencing project: providing services to taxonomists for standard genome sequencing and annotation.</title>
        <authorList>
            <consortium name="The Broad Institute Genomics Platform"/>
            <consortium name="The Broad Institute Genome Sequencing Center for Infectious Disease"/>
            <person name="Wu L."/>
            <person name="Ma J."/>
        </authorList>
    </citation>
    <scope>NUCLEOTIDE SEQUENCE [LARGE SCALE GENOMIC DNA]</scope>
    <source>
        <strain evidence="9">KCTC 42964</strain>
    </source>
</reference>
<evidence type="ECO:0000256" key="5">
    <source>
        <dbReference type="ARBA" id="ARBA00023136"/>
    </source>
</evidence>
<sequence>MTVADGEGSRTIGIAAALAALLIWSGFILTTRYGLRGPVQPSDMLMLRFGISGLILLPVFVMRGFAGLRAWQVLVMALLGGLLYSSLSFVGFGLAPAAHAGVLLHGMLPFFTAILGALFLAERLRGLRILGLGLIFCGIAALGISSLTDDAGSLWLGDLGFLGASLSWSVFTVLMRRWNLSAIDATMLICVPSMVIYTPIYLAFLPVGLGEMSWGWIAFYGIYQGVLAVVVSIVAFGTAVRHIGATAATSVIAGVPAIATVAAIPLLDEVPTPVTAIGVGLAICGMLVSVHAVRRGPAVSLRYGK</sequence>
<keyword evidence="9" id="KW-1185">Reference proteome</keyword>
<dbReference type="PANTHER" id="PTHR32322:SF2">
    <property type="entry name" value="EAMA DOMAIN-CONTAINING PROTEIN"/>
    <property type="match status" value="1"/>
</dbReference>
<keyword evidence="5 6" id="KW-0472">Membrane</keyword>
<feature type="transmembrane region" description="Helical" evidence="6">
    <location>
        <begin position="154"/>
        <end position="174"/>
    </location>
</feature>
<proteinExistence type="inferred from homology"/>
<dbReference type="Pfam" id="PF00892">
    <property type="entry name" value="EamA"/>
    <property type="match status" value="2"/>
</dbReference>
<feature type="domain" description="EamA" evidence="7">
    <location>
        <begin position="12"/>
        <end position="141"/>
    </location>
</feature>
<evidence type="ECO:0000256" key="4">
    <source>
        <dbReference type="ARBA" id="ARBA00022989"/>
    </source>
</evidence>
<feature type="transmembrane region" description="Helical" evidence="6">
    <location>
        <begin position="217"/>
        <end position="240"/>
    </location>
</feature>
<feature type="transmembrane region" description="Helical" evidence="6">
    <location>
        <begin position="247"/>
        <end position="267"/>
    </location>
</feature>
<keyword evidence="4 6" id="KW-1133">Transmembrane helix</keyword>
<dbReference type="Proteomes" id="UP001595528">
    <property type="component" value="Unassembled WGS sequence"/>
</dbReference>
<organism evidence="8 9">
    <name type="scientific">Marinibaculum pumilum</name>
    <dbReference type="NCBI Taxonomy" id="1766165"/>
    <lineage>
        <taxon>Bacteria</taxon>
        <taxon>Pseudomonadati</taxon>
        <taxon>Pseudomonadota</taxon>
        <taxon>Alphaproteobacteria</taxon>
        <taxon>Rhodospirillales</taxon>
        <taxon>Rhodospirillaceae</taxon>
        <taxon>Marinibaculum</taxon>
    </lineage>
</organism>